<proteinExistence type="predicted"/>
<organism evidence="1">
    <name type="scientific">Anguilla anguilla</name>
    <name type="common">European freshwater eel</name>
    <name type="synonym">Muraena anguilla</name>
    <dbReference type="NCBI Taxonomy" id="7936"/>
    <lineage>
        <taxon>Eukaryota</taxon>
        <taxon>Metazoa</taxon>
        <taxon>Chordata</taxon>
        <taxon>Craniata</taxon>
        <taxon>Vertebrata</taxon>
        <taxon>Euteleostomi</taxon>
        <taxon>Actinopterygii</taxon>
        <taxon>Neopterygii</taxon>
        <taxon>Teleostei</taxon>
        <taxon>Anguilliformes</taxon>
        <taxon>Anguillidae</taxon>
        <taxon>Anguilla</taxon>
    </lineage>
</organism>
<accession>A0A0E9W495</accession>
<reference evidence="1" key="2">
    <citation type="journal article" date="2015" name="Fish Shellfish Immunol.">
        <title>Early steps in the European eel (Anguilla anguilla)-Vibrio vulnificus interaction in the gills: Role of the RtxA13 toxin.</title>
        <authorList>
            <person name="Callol A."/>
            <person name="Pajuelo D."/>
            <person name="Ebbesson L."/>
            <person name="Teles M."/>
            <person name="MacKenzie S."/>
            <person name="Amaro C."/>
        </authorList>
    </citation>
    <scope>NUCLEOTIDE SEQUENCE</scope>
</reference>
<dbReference type="EMBL" id="GBXM01023400">
    <property type="protein sequence ID" value="JAH85177.1"/>
    <property type="molecule type" value="Transcribed_RNA"/>
</dbReference>
<protein>
    <submittedName>
        <fullName evidence="1">Uncharacterized protein</fullName>
    </submittedName>
</protein>
<name>A0A0E9W495_ANGAN</name>
<evidence type="ECO:0000313" key="1">
    <source>
        <dbReference type="EMBL" id="JAH85177.1"/>
    </source>
</evidence>
<sequence length="38" mass="4510">MTTYSKQYHTKRKLFFNNSLSNYCLNKCLFNQAVTSSK</sequence>
<reference evidence="1" key="1">
    <citation type="submission" date="2014-11" db="EMBL/GenBank/DDBJ databases">
        <authorList>
            <person name="Amaro Gonzalez C."/>
        </authorList>
    </citation>
    <scope>NUCLEOTIDE SEQUENCE</scope>
</reference>
<dbReference type="AlphaFoldDB" id="A0A0E9W495"/>